<evidence type="ECO:0000256" key="3">
    <source>
        <dbReference type="ARBA" id="ARBA00022989"/>
    </source>
</evidence>
<keyword evidence="12" id="KW-1185">Reference proteome</keyword>
<feature type="transmembrane region" description="Helical" evidence="9">
    <location>
        <begin position="98"/>
        <end position="117"/>
    </location>
</feature>
<feature type="compositionally biased region" description="Basic and acidic residues" evidence="8">
    <location>
        <begin position="356"/>
        <end position="367"/>
    </location>
</feature>
<feature type="transmembrane region" description="Helical" evidence="9">
    <location>
        <begin position="28"/>
        <end position="48"/>
    </location>
</feature>
<dbReference type="SUPFAM" id="SSF81321">
    <property type="entry name" value="Family A G protein-coupled receptor-like"/>
    <property type="match status" value="1"/>
</dbReference>
<dbReference type="GO" id="GO:0004930">
    <property type="term" value="F:G protein-coupled receptor activity"/>
    <property type="evidence" value="ECO:0007669"/>
    <property type="project" value="UniProtKB-KW"/>
</dbReference>
<dbReference type="PRINTS" id="PR00237">
    <property type="entry name" value="GPCRRHODOPSN"/>
</dbReference>
<dbReference type="Pfam" id="PF00001">
    <property type="entry name" value="7tm_1"/>
    <property type="match status" value="1"/>
</dbReference>
<feature type="domain" description="G-protein coupled receptors family 1 profile" evidence="10">
    <location>
        <begin position="40"/>
        <end position="303"/>
    </location>
</feature>
<dbReference type="PROSITE" id="PS50262">
    <property type="entry name" value="G_PROTEIN_RECEP_F1_2"/>
    <property type="match status" value="1"/>
</dbReference>
<feature type="transmembrane region" description="Helical" evidence="9">
    <location>
        <begin position="280"/>
        <end position="306"/>
    </location>
</feature>
<keyword evidence="6" id="KW-0675">Receptor</keyword>
<keyword evidence="2 9" id="KW-0812">Transmembrane</keyword>
<dbReference type="Proteomes" id="UP000678393">
    <property type="component" value="Unassembled WGS sequence"/>
</dbReference>
<dbReference type="PANTHER" id="PTHR24243">
    <property type="entry name" value="G-PROTEIN COUPLED RECEPTOR"/>
    <property type="match status" value="1"/>
</dbReference>
<dbReference type="GO" id="GO:0005886">
    <property type="term" value="C:plasma membrane"/>
    <property type="evidence" value="ECO:0007669"/>
    <property type="project" value="TreeGrafter"/>
</dbReference>
<evidence type="ECO:0000313" key="11">
    <source>
        <dbReference type="EMBL" id="CAG5118857.1"/>
    </source>
</evidence>
<comment type="subcellular location">
    <subcellularLocation>
        <location evidence="1">Membrane</location>
        <topology evidence="1">Multi-pass membrane protein</topology>
    </subcellularLocation>
</comment>
<proteinExistence type="predicted"/>
<feature type="transmembrane region" description="Helical" evidence="9">
    <location>
        <begin position="138"/>
        <end position="160"/>
    </location>
</feature>
<feature type="transmembrane region" description="Helical" evidence="9">
    <location>
        <begin position="236"/>
        <end position="260"/>
    </location>
</feature>
<reference evidence="11" key="1">
    <citation type="submission" date="2021-04" db="EMBL/GenBank/DDBJ databases">
        <authorList>
            <consortium name="Molecular Ecology Group"/>
        </authorList>
    </citation>
    <scope>NUCLEOTIDE SEQUENCE</scope>
</reference>
<gene>
    <name evidence="11" type="ORF">CUNI_LOCUS4415</name>
</gene>
<dbReference type="PANTHER" id="PTHR24243:SF233">
    <property type="entry name" value="THYROTROPIN-RELEASING HORMONE RECEPTOR"/>
    <property type="match status" value="1"/>
</dbReference>
<dbReference type="InterPro" id="IPR000276">
    <property type="entry name" value="GPCR_Rhodpsn"/>
</dbReference>
<comment type="caution">
    <text evidence="11">The sequence shown here is derived from an EMBL/GenBank/DDBJ whole genome shotgun (WGS) entry which is preliminary data.</text>
</comment>
<keyword evidence="4" id="KW-0297">G-protein coupled receptor</keyword>
<name>A0A8S3YNT2_9EUPU</name>
<feature type="transmembrane region" description="Helical" evidence="9">
    <location>
        <begin position="180"/>
        <end position="209"/>
    </location>
</feature>
<evidence type="ECO:0000256" key="1">
    <source>
        <dbReference type="ARBA" id="ARBA00004141"/>
    </source>
</evidence>
<evidence type="ECO:0000256" key="7">
    <source>
        <dbReference type="ARBA" id="ARBA00023224"/>
    </source>
</evidence>
<sequence>MAEGNMTNSTNQTVYNELTEITHKIDLYVTPILYIVGFPGNIFSLVIWLQKRMRHSSGCYLAALALDDLIFLVLHFLFELHKWKLKPLDYPVICEGFPIFFLASQLLSPFLVLAFTTERYISICHPFQREKYCTVKRAKIVIICMVAAMPCLNAVHGYFWKFDEKSECNIRSEVVEGQTGSLYVVYTMTVDVLAFFIVPLSVLVLNMLVIREMRRLSRMDTVHLHGQAQRTGSTTVMLLAVSFYQIITTLPISIAFAFFLKYSCDSRPCDTEEDKRTGAIYQLILAIITEYGITHYAFNIFIYVCTGKMFRQELKKLICYPINKLIARLPMDYTSLRTKARGSEQSRNWVSTNGNHDNERTTEETLL</sequence>
<feature type="compositionally biased region" description="Polar residues" evidence="8">
    <location>
        <begin position="344"/>
        <end position="355"/>
    </location>
</feature>
<dbReference type="EMBL" id="CAJHNH020000619">
    <property type="protein sequence ID" value="CAG5118857.1"/>
    <property type="molecule type" value="Genomic_DNA"/>
</dbReference>
<protein>
    <recommendedName>
        <fullName evidence="10">G-protein coupled receptors family 1 profile domain-containing protein</fullName>
    </recommendedName>
</protein>
<dbReference type="AlphaFoldDB" id="A0A8S3YNT2"/>
<dbReference type="OrthoDB" id="9990906at2759"/>
<evidence type="ECO:0000256" key="9">
    <source>
        <dbReference type="SAM" id="Phobius"/>
    </source>
</evidence>
<evidence type="ECO:0000256" key="8">
    <source>
        <dbReference type="SAM" id="MobiDB-lite"/>
    </source>
</evidence>
<keyword evidence="3 9" id="KW-1133">Transmembrane helix</keyword>
<feature type="region of interest" description="Disordered" evidence="8">
    <location>
        <begin position="344"/>
        <end position="367"/>
    </location>
</feature>
<evidence type="ECO:0000313" key="12">
    <source>
        <dbReference type="Proteomes" id="UP000678393"/>
    </source>
</evidence>
<evidence type="ECO:0000259" key="10">
    <source>
        <dbReference type="PROSITE" id="PS50262"/>
    </source>
</evidence>
<dbReference type="Gene3D" id="1.20.1070.10">
    <property type="entry name" value="Rhodopsin 7-helix transmembrane proteins"/>
    <property type="match status" value="1"/>
</dbReference>
<evidence type="ECO:0000256" key="5">
    <source>
        <dbReference type="ARBA" id="ARBA00023136"/>
    </source>
</evidence>
<accession>A0A8S3YNT2</accession>
<evidence type="ECO:0000256" key="6">
    <source>
        <dbReference type="ARBA" id="ARBA00023170"/>
    </source>
</evidence>
<dbReference type="InterPro" id="IPR017452">
    <property type="entry name" value="GPCR_Rhodpsn_7TM"/>
</dbReference>
<dbReference type="CDD" id="cd14978">
    <property type="entry name" value="7tmA_FMRFamide_R-like"/>
    <property type="match status" value="1"/>
</dbReference>
<feature type="transmembrane region" description="Helical" evidence="9">
    <location>
        <begin position="60"/>
        <end position="78"/>
    </location>
</feature>
<keyword evidence="7" id="KW-0807">Transducer</keyword>
<organism evidence="11 12">
    <name type="scientific">Candidula unifasciata</name>
    <dbReference type="NCBI Taxonomy" id="100452"/>
    <lineage>
        <taxon>Eukaryota</taxon>
        <taxon>Metazoa</taxon>
        <taxon>Spiralia</taxon>
        <taxon>Lophotrochozoa</taxon>
        <taxon>Mollusca</taxon>
        <taxon>Gastropoda</taxon>
        <taxon>Heterobranchia</taxon>
        <taxon>Euthyneura</taxon>
        <taxon>Panpulmonata</taxon>
        <taxon>Eupulmonata</taxon>
        <taxon>Stylommatophora</taxon>
        <taxon>Helicina</taxon>
        <taxon>Helicoidea</taxon>
        <taxon>Geomitridae</taxon>
        <taxon>Candidula</taxon>
    </lineage>
</organism>
<evidence type="ECO:0000256" key="2">
    <source>
        <dbReference type="ARBA" id="ARBA00022692"/>
    </source>
</evidence>
<evidence type="ECO:0000256" key="4">
    <source>
        <dbReference type="ARBA" id="ARBA00023040"/>
    </source>
</evidence>
<keyword evidence="5 9" id="KW-0472">Membrane</keyword>